<keyword evidence="2" id="KW-1185">Reference proteome</keyword>
<accession>A0A564UV75</accession>
<dbReference type="RefSeq" id="WP_022387800.1">
    <property type="nucleotide sequence ID" value="NZ_CABHNB010000050.1"/>
</dbReference>
<evidence type="ECO:0000313" key="1">
    <source>
        <dbReference type="EMBL" id="VUX23349.1"/>
    </source>
</evidence>
<protein>
    <submittedName>
        <fullName evidence="1">Uncharacterized protein</fullName>
    </submittedName>
</protein>
<reference evidence="1 2" key="1">
    <citation type="submission" date="2019-07" db="EMBL/GenBank/DDBJ databases">
        <authorList>
            <person name="Hibberd C M."/>
            <person name="Gehrig L. J."/>
            <person name="Chang H.-W."/>
            <person name="Venkatesh S."/>
        </authorList>
    </citation>
    <scope>NUCLEOTIDE SEQUENCE [LARGE SCALE GENOMIC DNA]</scope>
    <source>
        <strain evidence="1">Ruminococcus_obeum_SSTS_Bg7063</strain>
    </source>
</reference>
<dbReference type="Proteomes" id="UP000409147">
    <property type="component" value="Unassembled WGS sequence"/>
</dbReference>
<proteinExistence type="predicted"/>
<dbReference type="EMBL" id="CABHNB010000050">
    <property type="protein sequence ID" value="VUX23349.1"/>
    <property type="molecule type" value="Genomic_DNA"/>
</dbReference>
<gene>
    <name evidence="1" type="ORF">ROSSTS7063_00062</name>
</gene>
<evidence type="ECO:0000313" key="2">
    <source>
        <dbReference type="Proteomes" id="UP000409147"/>
    </source>
</evidence>
<dbReference type="AlphaFoldDB" id="A0A564UV75"/>
<name>A0A564UV75_9FIRM</name>
<sequence>MEAMKEYVAHLDNKKRITLRGVAYQYYNVKEYGNGCIILEPRELAVPESISARTLADMDRAVSNFKRGDVSPAIDLSDF</sequence>
<organism evidence="1 2">
    <name type="scientific">Blautia obeum</name>
    <dbReference type="NCBI Taxonomy" id="40520"/>
    <lineage>
        <taxon>Bacteria</taxon>
        <taxon>Bacillati</taxon>
        <taxon>Bacillota</taxon>
        <taxon>Clostridia</taxon>
        <taxon>Lachnospirales</taxon>
        <taxon>Lachnospiraceae</taxon>
        <taxon>Blautia</taxon>
    </lineage>
</organism>